<dbReference type="PANTHER" id="PTHR18901">
    <property type="entry name" value="2-DEOXYGLUCOSE-6-PHOSPHATE PHOSPHATASE 2"/>
    <property type="match status" value="1"/>
</dbReference>
<dbReference type="Gene3D" id="1.10.150.240">
    <property type="entry name" value="Putative phosphatase, domain 2"/>
    <property type="match status" value="1"/>
</dbReference>
<name>A0A4D9CTL4_9STRA</name>
<dbReference type="AlphaFoldDB" id="A0A4D9CTL4"/>
<dbReference type="SFLD" id="SFLDS00003">
    <property type="entry name" value="Haloacid_Dehalogenase"/>
    <property type="match status" value="1"/>
</dbReference>
<evidence type="ECO:0000313" key="2">
    <source>
        <dbReference type="Proteomes" id="UP000355283"/>
    </source>
</evidence>
<accession>A0A4D9CTL4</accession>
<organism evidence="1 2">
    <name type="scientific">Nannochloropsis salina CCMP1776</name>
    <dbReference type="NCBI Taxonomy" id="1027361"/>
    <lineage>
        <taxon>Eukaryota</taxon>
        <taxon>Sar</taxon>
        <taxon>Stramenopiles</taxon>
        <taxon>Ochrophyta</taxon>
        <taxon>Eustigmatophyceae</taxon>
        <taxon>Eustigmatales</taxon>
        <taxon>Monodopsidaceae</taxon>
        <taxon>Microchloropsis</taxon>
        <taxon>Microchloropsis salina</taxon>
    </lineage>
</organism>
<dbReference type="GO" id="GO:0016791">
    <property type="term" value="F:phosphatase activity"/>
    <property type="evidence" value="ECO:0007669"/>
    <property type="project" value="TreeGrafter"/>
</dbReference>
<keyword evidence="2" id="KW-1185">Reference proteome</keyword>
<gene>
    <name evidence="1" type="ORF">NSK_006162</name>
</gene>
<sequence>MYKNVIPPGGNASTSGSVRQGTITNKIKAIVYDLDGTLLDTESLSTEAIQAVVGAYGKTFTWETKKKILGMRGEEWGRVVVDDLGLSDQIEPMMLVKQWERELEVVTPTVQLLPGAREIIQFFDSKGLPQAIATSSSALLVAHKRRHHEAHVFGRMRTIVTGDDPKIVRGKPAPDIYQEAARRLGVAPEECLVFEDALSGVLSGKAAGMFVVAIPDPRLDVACFQAHAHQVLKSLDSFDPRSWGWVEDNITFSTIQ</sequence>
<dbReference type="Gene3D" id="3.40.50.1000">
    <property type="entry name" value="HAD superfamily/HAD-like"/>
    <property type="match status" value="1"/>
</dbReference>
<dbReference type="Proteomes" id="UP000355283">
    <property type="component" value="Unassembled WGS sequence"/>
</dbReference>
<dbReference type="InterPro" id="IPR006439">
    <property type="entry name" value="HAD-SF_hydro_IA"/>
</dbReference>
<dbReference type="SFLD" id="SFLDG01135">
    <property type="entry name" value="C1.5.6:_HAD__Beta-PGM__Phospha"/>
    <property type="match status" value="1"/>
</dbReference>
<dbReference type="InterPro" id="IPR023198">
    <property type="entry name" value="PGP-like_dom2"/>
</dbReference>
<dbReference type="SFLD" id="SFLDG01129">
    <property type="entry name" value="C1.5:_HAD__Beta-PGM__Phosphata"/>
    <property type="match status" value="1"/>
</dbReference>
<dbReference type="InterPro" id="IPR036412">
    <property type="entry name" value="HAD-like_sf"/>
</dbReference>
<proteinExistence type="predicted"/>
<dbReference type="NCBIfam" id="TIGR01509">
    <property type="entry name" value="HAD-SF-IA-v3"/>
    <property type="match status" value="1"/>
</dbReference>
<dbReference type="InterPro" id="IPR023214">
    <property type="entry name" value="HAD_sf"/>
</dbReference>
<dbReference type="SUPFAM" id="SSF56784">
    <property type="entry name" value="HAD-like"/>
    <property type="match status" value="1"/>
</dbReference>
<reference evidence="1 2" key="1">
    <citation type="submission" date="2019-01" db="EMBL/GenBank/DDBJ databases">
        <title>Nuclear Genome Assembly of the Microalgal Biofuel strain Nannochloropsis salina CCMP1776.</title>
        <authorList>
            <person name="Hovde B."/>
        </authorList>
    </citation>
    <scope>NUCLEOTIDE SEQUENCE [LARGE SCALE GENOMIC DNA]</scope>
    <source>
        <strain evidence="1 2">CCMP1776</strain>
    </source>
</reference>
<dbReference type="OrthoDB" id="40579at2759"/>
<dbReference type="PANTHER" id="PTHR18901:SF38">
    <property type="entry name" value="PSEUDOURIDINE-5'-PHOSPHATASE"/>
    <property type="match status" value="1"/>
</dbReference>
<protein>
    <submittedName>
        <fullName evidence="1">Uncharacterized protein</fullName>
    </submittedName>
</protein>
<dbReference type="PRINTS" id="PR00413">
    <property type="entry name" value="HADHALOGNASE"/>
</dbReference>
<dbReference type="EMBL" id="SDOX01000099">
    <property type="protein sequence ID" value="TFJ82532.1"/>
    <property type="molecule type" value="Genomic_DNA"/>
</dbReference>
<dbReference type="Pfam" id="PF00702">
    <property type="entry name" value="Hydrolase"/>
    <property type="match status" value="1"/>
</dbReference>
<comment type="caution">
    <text evidence="1">The sequence shown here is derived from an EMBL/GenBank/DDBJ whole genome shotgun (WGS) entry which is preliminary data.</text>
</comment>
<evidence type="ECO:0000313" key="1">
    <source>
        <dbReference type="EMBL" id="TFJ82532.1"/>
    </source>
</evidence>